<sequence>MLSLPFLSHTQEGEKRRALLISLYLLYQREKTNREIPMDVAIYSLTRSKLISILCSNYENTATLATSGLIPACFPSLLGSSLTACLAVTA</sequence>
<gene>
    <name evidence="1" type="ORF">UFOVP115_99</name>
</gene>
<organism evidence="1">
    <name type="scientific">uncultured Caudovirales phage</name>
    <dbReference type="NCBI Taxonomy" id="2100421"/>
    <lineage>
        <taxon>Viruses</taxon>
        <taxon>Duplodnaviria</taxon>
        <taxon>Heunggongvirae</taxon>
        <taxon>Uroviricota</taxon>
        <taxon>Caudoviricetes</taxon>
        <taxon>Peduoviridae</taxon>
        <taxon>Maltschvirus</taxon>
        <taxon>Maltschvirus maltsch</taxon>
    </lineage>
</organism>
<name>A0A6J5L8R8_9CAUD</name>
<accession>A0A6J5L8R8</accession>
<protein>
    <submittedName>
        <fullName evidence="1">Uncharacterized protein</fullName>
    </submittedName>
</protein>
<reference evidence="1" key="1">
    <citation type="submission" date="2020-04" db="EMBL/GenBank/DDBJ databases">
        <authorList>
            <person name="Chiriac C."/>
            <person name="Salcher M."/>
            <person name="Ghai R."/>
            <person name="Kavagutti S V."/>
        </authorList>
    </citation>
    <scope>NUCLEOTIDE SEQUENCE</scope>
</reference>
<dbReference type="EMBL" id="LR796236">
    <property type="protein sequence ID" value="CAB4129723.1"/>
    <property type="molecule type" value="Genomic_DNA"/>
</dbReference>
<evidence type="ECO:0000313" key="1">
    <source>
        <dbReference type="EMBL" id="CAB4129723.1"/>
    </source>
</evidence>
<proteinExistence type="predicted"/>